<protein>
    <submittedName>
        <fullName evidence="3">Nucleoid-associated protein YgaU, contains BON and LysM domains</fullName>
    </submittedName>
</protein>
<dbReference type="EMBL" id="LGUG01000012">
    <property type="protein sequence ID" value="KON90530.1"/>
    <property type="molecule type" value="Genomic_DNA"/>
</dbReference>
<dbReference type="PROSITE" id="PS51782">
    <property type="entry name" value="LYSM"/>
    <property type="match status" value="1"/>
</dbReference>
<keyword evidence="4" id="KW-1185">Reference proteome</keyword>
<dbReference type="GeneID" id="42309185"/>
<reference evidence="2 4" key="1">
    <citation type="submission" date="2015-07" db="EMBL/GenBank/DDBJ databases">
        <title>Fjat-14205 dsm 2895.</title>
        <authorList>
            <person name="Liu B."/>
            <person name="Wang J."/>
            <person name="Zhu Y."/>
            <person name="Liu G."/>
            <person name="Chen Q."/>
            <person name="Chen Z."/>
            <person name="Lan J."/>
            <person name="Che J."/>
            <person name="Ge C."/>
            <person name="Shi H."/>
            <person name="Pan Z."/>
            <person name="Liu X."/>
        </authorList>
    </citation>
    <scope>NUCLEOTIDE SEQUENCE [LARGE SCALE GENOMIC DNA]</scope>
    <source>
        <strain evidence="2 4">DSM 2895</strain>
    </source>
</reference>
<feature type="domain" description="LysM" evidence="1">
    <location>
        <begin position="173"/>
        <end position="217"/>
    </location>
</feature>
<dbReference type="InterPro" id="IPR048494">
    <property type="entry name" value="Dit-like_N"/>
</dbReference>
<evidence type="ECO:0000313" key="4">
    <source>
        <dbReference type="Proteomes" id="UP000037269"/>
    </source>
</evidence>
<proteinExistence type="predicted"/>
<dbReference type="AlphaFoldDB" id="A0A0D1Y168"/>
<dbReference type="STRING" id="47500.AF333_29075"/>
<dbReference type="Proteomes" id="UP000037269">
    <property type="component" value="Unassembled WGS sequence"/>
</dbReference>
<dbReference type="SUPFAM" id="SSF54106">
    <property type="entry name" value="LysM domain"/>
    <property type="match status" value="1"/>
</dbReference>
<dbReference type="InterPro" id="IPR036779">
    <property type="entry name" value="LysM_dom_sf"/>
</dbReference>
<name>A0A0D1Y168_ANEMI</name>
<dbReference type="Gene3D" id="3.10.350.10">
    <property type="entry name" value="LysM domain"/>
    <property type="match status" value="1"/>
</dbReference>
<dbReference type="PATRIC" id="fig|47500.8.peg.5156"/>
<organism evidence="2 4">
    <name type="scientific">Aneurinibacillus migulanus</name>
    <name type="common">Bacillus migulanus</name>
    <dbReference type="NCBI Taxonomy" id="47500"/>
    <lineage>
        <taxon>Bacteria</taxon>
        <taxon>Bacillati</taxon>
        <taxon>Bacillota</taxon>
        <taxon>Bacilli</taxon>
        <taxon>Bacillales</taxon>
        <taxon>Paenibacillaceae</taxon>
        <taxon>Aneurinibacillus group</taxon>
        <taxon>Aneurinibacillus</taxon>
    </lineage>
</organism>
<dbReference type="CDD" id="cd00118">
    <property type="entry name" value="LysM"/>
    <property type="match status" value="1"/>
</dbReference>
<dbReference type="SMART" id="SM00257">
    <property type="entry name" value="LysM"/>
    <property type="match status" value="1"/>
</dbReference>
<reference evidence="3 5" key="2">
    <citation type="submission" date="2016-10" db="EMBL/GenBank/DDBJ databases">
        <authorList>
            <person name="de Groot N.N."/>
        </authorList>
    </citation>
    <scope>NUCLEOTIDE SEQUENCE [LARGE SCALE GENOMIC DNA]</scope>
    <source>
        <strain evidence="3 5">DSM 2895</strain>
    </source>
</reference>
<dbReference type="Proteomes" id="UP000182836">
    <property type="component" value="Unassembled WGS sequence"/>
</dbReference>
<dbReference type="InterPro" id="IPR018392">
    <property type="entry name" value="LysM"/>
</dbReference>
<evidence type="ECO:0000313" key="5">
    <source>
        <dbReference type="Proteomes" id="UP000182836"/>
    </source>
</evidence>
<dbReference type="EMBL" id="FNED01000028">
    <property type="protein sequence ID" value="SDJ76738.1"/>
    <property type="molecule type" value="Genomic_DNA"/>
</dbReference>
<sequence>MEIWLTFNNLNERHQLPVLPPDIKITCGSKNETVYISGLGDITIIQDPDLKTFTFSSYFPGARDYTWAHPNVHKPEIYLKNIQRWKDSGKPMRFIVISDSLNLNYACTIEQFDYEERAGDVNTIYYTISLKEYRFIKPRKLESKAVSTDKKNTTPTVAVNTKAQRPNQKTTPVTHTVKSGDTLIKIGRKYNKNWREIAKKNGIKPPYIIKVGQKIKL</sequence>
<evidence type="ECO:0000259" key="1">
    <source>
        <dbReference type="PROSITE" id="PS51782"/>
    </source>
</evidence>
<dbReference type="OrthoDB" id="9800780at2"/>
<accession>A0A0D1Y168</accession>
<dbReference type="Pfam" id="PF21821">
    <property type="entry name" value="Dit_like"/>
    <property type="match status" value="1"/>
</dbReference>
<dbReference type="Pfam" id="PF01476">
    <property type="entry name" value="LysM"/>
    <property type="match status" value="1"/>
</dbReference>
<evidence type="ECO:0000313" key="3">
    <source>
        <dbReference type="EMBL" id="SDJ76738.1"/>
    </source>
</evidence>
<gene>
    <name evidence="2" type="ORF">AF333_29075</name>
    <name evidence="3" type="ORF">SAMN04487909_12813</name>
</gene>
<evidence type="ECO:0000313" key="2">
    <source>
        <dbReference type="EMBL" id="KON90530.1"/>
    </source>
</evidence>
<dbReference type="RefSeq" id="WP_043063221.1">
    <property type="nucleotide sequence ID" value="NZ_BJOA01000092.1"/>
</dbReference>